<dbReference type="OrthoDB" id="4327955at2"/>
<feature type="chain" id="PRO_5018522416" evidence="1">
    <location>
        <begin position="36"/>
        <end position="143"/>
    </location>
</feature>
<name>A0A3S2VE03_9ACTN</name>
<sequence length="143" mass="14346">MGSTRAGRRRIAQLLTVCTVLFGLFLMHGAPTAAAGGCHGAMPTSTASPMPESHDAAVTAMAAHPPIPAARVMDSAGMPGVLCVSTPAHERTPLPAPGLLDVVGIAVLALATPARRAAVGGTGRRAPPGSGRELLLKVCVART</sequence>
<feature type="signal peptide" evidence="1">
    <location>
        <begin position="1"/>
        <end position="35"/>
    </location>
</feature>
<organism evidence="2 3">
    <name type="scientific">Streptomyces antnestii</name>
    <dbReference type="NCBI Taxonomy" id="2494256"/>
    <lineage>
        <taxon>Bacteria</taxon>
        <taxon>Bacillati</taxon>
        <taxon>Actinomycetota</taxon>
        <taxon>Actinomycetes</taxon>
        <taxon>Kitasatosporales</taxon>
        <taxon>Streptomycetaceae</taxon>
        <taxon>Streptomyces</taxon>
    </lineage>
</organism>
<protein>
    <submittedName>
        <fullName evidence="2">Uncharacterized protein</fullName>
    </submittedName>
</protein>
<dbReference type="EMBL" id="RZYA01000014">
    <property type="protein sequence ID" value="RVU20830.1"/>
    <property type="molecule type" value="Genomic_DNA"/>
</dbReference>
<gene>
    <name evidence="2" type="ORF">EOT10_26115</name>
</gene>
<evidence type="ECO:0000256" key="1">
    <source>
        <dbReference type="SAM" id="SignalP"/>
    </source>
</evidence>
<proteinExistence type="predicted"/>
<dbReference type="AlphaFoldDB" id="A0A3S2VE03"/>
<reference evidence="2 3" key="1">
    <citation type="submission" date="2019-01" db="EMBL/GenBank/DDBJ databases">
        <title>Genome sequences of Streptomyces and Rhizobium isolates collected from root and soil.</title>
        <authorList>
            <person name="Chhettri S."/>
            <person name="Sevigny J.L."/>
            <person name="Sen A."/>
            <person name="Ennis N."/>
            <person name="Tisa L."/>
        </authorList>
    </citation>
    <scope>NUCLEOTIDE SEQUENCE [LARGE SCALE GENOMIC DNA]</scope>
    <source>
        <strain evidence="2 3">San01</strain>
    </source>
</reference>
<accession>A0A3S2VE03</accession>
<dbReference type="Proteomes" id="UP000283128">
    <property type="component" value="Unassembled WGS sequence"/>
</dbReference>
<dbReference type="RefSeq" id="WP_127830785.1">
    <property type="nucleotide sequence ID" value="NZ_RZYA01000014.1"/>
</dbReference>
<comment type="caution">
    <text evidence="2">The sequence shown here is derived from an EMBL/GenBank/DDBJ whole genome shotgun (WGS) entry which is preliminary data.</text>
</comment>
<keyword evidence="3" id="KW-1185">Reference proteome</keyword>
<keyword evidence="1" id="KW-0732">Signal</keyword>
<evidence type="ECO:0000313" key="2">
    <source>
        <dbReference type="EMBL" id="RVU20830.1"/>
    </source>
</evidence>
<evidence type="ECO:0000313" key="3">
    <source>
        <dbReference type="Proteomes" id="UP000283128"/>
    </source>
</evidence>